<evidence type="ECO:0000313" key="1">
    <source>
        <dbReference type="EMBL" id="MCG4959831.1"/>
    </source>
</evidence>
<dbReference type="InterPro" id="IPR001451">
    <property type="entry name" value="Hexapep"/>
</dbReference>
<dbReference type="EMBL" id="JAKNDN010000013">
    <property type="protein sequence ID" value="MCG4959831.1"/>
    <property type="molecule type" value="Genomic_DNA"/>
</dbReference>
<dbReference type="Proteomes" id="UP001199750">
    <property type="component" value="Unassembled WGS sequence"/>
</dbReference>
<name>A0AAW5CAY0_9BACT</name>
<dbReference type="PANTHER" id="PTHR23416">
    <property type="entry name" value="SIALIC ACID SYNTHASE-RELATED"/>
    <property type="match status" value="1"/>
</dbReference>
<dbReference type="RefSeq" id="WP_175316055.1">
    <property type="nucleotide sequence ID" value="NZ_JABWDG010000098.1"/>
</dbReference>
<protein>
    <submittedName>
        <fullName evidence="1">Acetyltransferase</fullName>
    </submittedName>
</protein>
<evidence type="ECO:0000313" key="2">
    <source>
        <dbReference type="Proteomes" id="UP001199750"/>
    </source>
</evidence>
<dbReference type="AlphaFoldDB" id="A0AAW5CAY0"/>
<dbReference type="InterPro" id="IPR011004">
    <property type="entry name" value="Trimer_LpxA-like_sf"/>
</dbReference>
<dbReference type="PANTHER" id="PTHR23416:SF78">
    <property type="entry name" value="LIPOPOLYSACCHARIDE BIOSYNTHESIS O-ACETYL TRANSFERASE WBBJ-RELATED"/>
    <property type="match status" value="1"/>
</dbReference>
<dbReference type="CDD" id="cd04647">
    <property type="entry name" value="LbH_MAT_like"/>
    <property type="match status" value="1"/>
</dbReference>
<sequence length="203" mass="23077">MKNEYSIYSKFKLFIWLIRTKIIAYQARIIRFPLDIRGRKYIDMGRRLTTGVGCRLEAFSEDGKKKMFFGSDVQINDYVHINAMCKVEIGNNVLIASHVYISDNSHGIYKGSPKDSRPDVPPIKRDYYIKPVSIGNNSWICEGVLILPGVKIGIGCILGAHSVVNKNVPDYSIAVGNPAYIIKRYDFSRNGWFKTDTQGNFLK</sequence>
<reference evidence="1" key="1">
    <citation type="submission" date="2022-01" db="EMBL/GenBank/DDBJ databases">
        <title>Collection of gut derived symbiotic bacterial strains cultured from healthy donors.</title>
        <authorList>
            <person name="Lin H."/>
            <person name="Kohout C."/>
            <person name="Waligurski E."/>
            <person name="Pamer E.G."/>
        </authorList>
    </citation>
    <scope>NUCLEOTIDE SEQUENCE</scope>
    <source>
        <strain evidence="1">DFI.1.149</strain>
    </source>
</reference>
<dbReference type="SUPFAM" id="SSF51161">
    <property type="entry name" value="Trimeric LpxA-like enzymes"/>
    <property type="match status" value="1"/>
</dbReference>
<comment type="caution">
    <text evidence="1">The sequence shown here is derived from an EMBL/GenBank/DDBJ whole genome shotgun (WGS) entry which is preliminary data.</text>
</comment>
<proteinExistence type="predicted"/>
<gene>
    <name evidence="1" type="ORF">L0P03_08220</name>
</gene>
<dbReference type="Gene3D" id="2.160.10.10">
    <property type="entry name" value="Hexapeptide repeat proteins"/>
    <property type="match status" value="1"/>
</dbReference>
<dbReference type="InterPro" id="IPR051159">
    <property type="entry name" value="Hexapeptide_acetyltransf"/>
</dbReference>
<organism evidence="1 2">
    <name type="scientific">Odoribacter splanchnicus</name>
    <dbReference type="NCBI Taxonomy" id="28118"/>
    <lineage>
        <taxon>Bacteria</taxon>
        <taxon>Pseudomonadati</taxon>
        <taxon>Bacteroidota</taxon>
        <taxon>Bacteroidia</taxon>
        <taxon>Bacteroidales</taxon>
        <taxon>Odoribacteraceae</taxon>
        <taxon>Odoribacter</taxon>
    </lineage>
</organism>
<accession>A0AAW5CAY0</accession>
<dbReference type="Pfam" id="PF00132">
    <property type="entry name" value="Hexapep"/>
    <property type="match status" value="1"/>
</dbReference>